<reference evidence="1" key="1">
    <citation type="submission" date="2022-10" db="EMBL/GenBank/DDBJ databases">
        <authorList>
            <person name="Chen Y."/>
            <person name="Dougan E. K."/>
            <person name="Chan C."/>
            <person name="Rhodes N."/>
            <person name="Thang M."/>
        </authorList>
    </citation>
    <scope>NUCLEOTIDE SEQUENCE</scope>
</reference>
<organism evidence="1">
    <name type="scientific">Cladocopium goreaui</name>
    <dbReference type="NCBI Taxonomy" id="2562237"/>
    <lineage>
        <taxon>Eukaryota</taxon>
        <taxon>Sar</taxon>
        <taxon>Alveolata</taxon>
        <taxon>Dinophyceae</taxon>
        <taxon>Suessiales</taxon>
        <taxon>Symbiodiniaceae</taxon>
        <taxon>Cladocopium</taxon>
    </lineage>
</organism>
<dbReference type="EMBL" id="CAMXCT020002946">
    <property type="protein sequence ID" value="CAL1154861.1"/>
    <property type="molecule type" value="Genomic_DNA"/>
</dbReference>
<dbReference type="AlphaFoldDB" id="A0A9P1D3W4"/>
<dbReference type="EMBL" id="CAMXCT030002946">
    <property type="protein sequence ID" value="CAL4788798.1"/>
    <property type="molecule type" value="Genomic_DNA"/>
</dbReference>
<name>A0A9P1D3W4_9DINO</name>
<evidence type="ECO:0000313" key="1">
    <source>
        <dbReference type="EMBL" id="CAI4001486.1"/>
    </source>
</evidence>
<dbReference type="Proteomes" id="UP001152797">
    <property type="component" value="Unassembled WGS sequence"/>
</dbReference>
<dbReference type="EMBL" id="CAMXCT010002946">
    <property type="protein sequence ID" value="CAI4001486.1"/>
    <property type="molecule type" value="Genomic_DNA"/>
</dbReference>
<gene>
    <name evidence="1" type="ORF">C1SCF055_LOCUS27530</name>
</gene>
<proteinExistence type="predicted"/>
<comment type="caution">
    <text evidence="1">The sequence shown here is derived from an EMBL/GenBank/DDBJ whole genome shotgun (WGS) entry which is preliminary data.</text>
</comment>
<evidence type="ECO:0000313" key="3">
    <source>
        <dbReference type="Proteomes" id="UP001152797"/>
    </source>
</evidence>
<keyword evidence="3" id="KW-1185">Reference proteome</keyword>
<protein>
    <submittedName>
        <fullName evidence="1">Uncharacterized protein</fullName>
    </submittedName>
</protein>
<sequence length="216" mass="22336">MQLEFFMLPPGGLRMDSFLVALQHLHMEPLIFLHSSAQIGASSSVPSSVAPGVSSSPQRFARADSPTSLPGPVHLEPVTLAVDFVHLNFSASSRSFGQLGFPPATFDAVYLGSSPLLQGSACSDSSTPVYPCASFAALSVAYSVSLGSLLPAHSLARLGPSMLVLDAVATGSTPSLRSVSCAEFSPPVLGTARAELFSLVLGNCHAGFSSPPKSFL</sequence>
<reference evidence="2 3" key="2">
    <citation type="submission" date="2024-05" db="EMBL/GenBank/DDBJ databases">
        <authorList>
            <person name="Chen Y."/>
            <person name="Shah S."/>
            <person name="Dougan E. K."/>
            <person name="Thang M."/>
            <person name="Chan C."/>
        </authorList>
    </citation>
    <scope>NUCLEOTIDE SEQUENCE [LARGE SCALE GENOMIC DNA]</scope>
</reference>
<evidence type="ECO:0000313" key="2">
    <source>
        <dbReference type="EMBL" id="CAL4788798.1"/>
    </source>
</evidence>
<accession>A0A9P1D3W4</accession>